<sequence length="119" mass="13653">MNTSRLYVQYSLGRMIRQHNSRKTYQIVPSLFVRVDAVRKPLQSPYDGSLGDENPNTSSWIAVVRRTLTLPLNFLNLLSCSLIMYNFSLPQSNPHPKILLNLPHRFLARLDANSRTHCG</sequence>
<organism evidence="1 2">
    <name type="scientific">Hymenolepis diminuta</name>
    <name type="common">Rat tapeworm</name>
    <dbReference type="NCBI Taxonomy" id="6216"/>
    <lineage>
        <taxon>Eukaryota</taxon>
        <taxon>Metazoa</taxon>
        <taxon>Spiralia</taxon>
        <taxon>Lophotrochozoa</taxon>
        <taxon>Platyhelminthes</taxon>
        <taxon>Cestoda</taxon>
        <taxon>Eucestoda</taxon>
        <taxon>Cyclophyllidea</taxon>
        <taxon>Hymenolepididae</taxon>
        <taxon>Hymenolepis</taxon>
    </lineage>
</organism>
<dbReference type="Proteomes" id="UP000321570">
    <property type="component" value="Unassembled WGS sequence"/>
</dbReference>
<name>A0A564XYB6_HYMDI</name>
<evidence type="ECO:0000313" key="2">
    <source>
        <dbReference type="Proteomes" id="UP000321570"/>
    </source>
</evidence>
<dbReference type="AlphaFoldDB" id="A0A564XYB6"/>
<accession>A0A564XYB6</accession>
<proteinExistence type="predicted"/>
<reference evidence="1 2" key="1">
    <citation type="submission" date="2019-07" db="EMBL/GenBank/DDBJ databases">
        <authorList>
            <person name="Jastrzebski P J."/>
            <person name="Paukszto L."/>
            <person name="Jastrzebski P J."/>
        </authorList>
    </citation>
    <scope>NUCLEOTIDE SEQUENCE [LARGE SCALE GENOMIC DNA]</scope>
    <source>
        <strain evidence="1 2">WMS-il1</strain>
    </source>
</reference>
<protein>
    <submittedName>
        <fullName evidence="1">Uncharacterized protein</fullName>
    </submittedName>
</protein>
<gene>
    <name evidence="1" type="ORF">WMSIL1_LOCUS1144</name>
</gene>
<keyword evidence="2" id="KW-1185">Reference proteome</keyword>
<evidence type="ECO:0000313" key="1">
    <source>
        <dbReference type="EMBL" id="VUZ40005.1"/>
    </source>
</evidence>
<dbReference type="EMBL" id="CABIJS010000024">
    <property type="protein sequence ID" value="VUZ40005.1"/>
    <property type="molecule type" value="Genomic_DNA"/>
</dbReference>